<reference evidence="3 4" key="1">
    <citation type="journal article" date="2016" name="Mol. Biol. Evol.">
        <title>Comparative Genomics of Early-Diverging Mushroom-Forming Fungi Provides Insights into the Origins of Lignocellulose Decay Capabilities.</title>
        <authorList>
            <person name="Nagy L.G."/>
            <person name="Riley R."/>
            <person name="Tritt A."/>
            <person name="Adam C."/>
            <person name="Daum C."/>
            <person name="Floudas D."/>
            <person name="Sun H."/>
            <person name="Yadav J.S."/>
            <person name="Pangilinan J."/>
            <person name="Larsson K.H."/>
            <person name="Matsuura K."/>
            <person name="Barry K."/>
            <person name="Labutti K."/>
            <person name="Kuo R."/>
            <person name="Ohm R.A."/>
            <person name="Bhattacharya S.S."/>
            <person name="Shirouzu T."/>
            <person name="Yoshinaga Y."/>
            <person name="Martin F.M."/>
            <person name="Grigoriev I.V."/>
            <person name="Hibbett D.S."/>
        </authorList>
    </citation>
    <scope>NUCLEOTIDE SEQUENCE [LARGE SCALE GENOMIC DNA]</scope>
    <source>
        <strain evidence="3 4">HHB12029</strain>
    </source>
</reference>
<dbReference type="OrthoDB" id="3243926at2759"/>
<evidence type="ECO:0000256" key="2">
    <source>
        <dbReference type="SAM" id="Phobius"/>
    </source>
</evidence>
<feature type="transmembrane region" description="Helical" evidence="2">
    <location>
        <begin position="393"/>
        <end position="412"/>
    </location>
</feature>
<feature type="region of interest" description="Disordered" evidence="1">
    <location>
        <begin position="81"/>
        <end position="104"/>
    </location>
</feature>
<name>A0A165J9E1_EXIGL</name>
<feature type="transmembrane region" description="Helical" evidence="2">
    <location>
        <begin position="254"/>
        <end position="278"/>
    </location>
</feature>
<sequence length="665" mass="73842">MVQARHILRSLTSEPDPSDARQLHPVPFTESPFISDASLQAGRSAVVILSDDDERPSSLLAMEDAWRDANSGKAELAKVATSDSLLEKPHEADRHAQSERESRRPPEWLVSGIFFDISWTTTFSSLTNNTPITTMNTVLSYAVFFTLSWWLWAAQVVYDSKFYTNDWFHRFMLLAQLGVFGSLSAFTKDFDPFSTHVNPKVSDAVNFQKDQYTRESMLGISGMFSVSRLLLAISYARVLYYARRSSSMKGELRALYINIAVCIASSFLYGLAAIIIKFDLNVASVGARLTLWFIATALEVVSFIWTADAPARVLINHDYVNVMGERVRTLTTIILGEGVNGVASILVMAASAIGFGSYAGGSTATASIIIAFAFLLYFDGWRPSAREARRSKLDFLLHFPLHLALIVLLEALKNTLTTAAFTNTFIEFINRFNNPQGGESIDDANIAAAKHLGIDLKALIAKEQARAVDDWHVADPNLAAAVALNQVVGHILYSILQQYQLVGDVQDEFDTYFNDNTHSRALQDNYATRPDDFTPTKLVLQVLREQLEPALWIPIAGGVFLASMSVLAIVNAWLPKNRYVWASALARLAMALFVALCALAKTNARVWDKITGETAAEYGTNLVPVLPIVVMSAFICQYLLDQLIFYIASRRQEKRVSRGRSQARI</sequence>
<feature type="region of interest" description="Disordered" evidence="1">
    <location>
        <begin position="1"/>
        <end position="26"/>
    </location>
</feature>
<keyword evidence="2" id="KW-0472">Membrane</keyword>
<feature type="transmembrane region" description="Helical" evidence="2">
    <location>
        <begin position="622"/>
        <end position="648"/>
    </location>
</feature>
<feature type="transmembrane region" description="Helical" evidence="2">
    <location>
        <begin position="217"/>
        <end position="242"/>
    </location>
</feature>
<feature type="transmembrane region" description="Helical" evidence="2">
    <location>
        <begin position="551"/>
        <end position="574"/>
    </location>
</feature>
<protein>
    <recommendedName>
        <fullName evidence="5">Low temperature requirement A</fullName>
    </recommendedName>
</protein>
<accession>A0A165J9E1</accession>
<evidence type="ECO:0000313" key="3">
    <source>
        <dbReference type="EMBL" id="KZV94522.1"/>
    </source>
</evidence>
<gene>
    <name evidence="3" type="ORF">EXIGLDRAFT_834942</name>
</gene>
<dbReference type="Pfam" id="PF06772">
    <property type="entry name" value="LtrA"/>
    <property type="match status" value="1"/>
</dbReference>
<dbReference type="AlphaFoldDB" id="A0A165J9E1"/>
<evidence type="ECO:0000256" key="1">
    <source>
        <dbReference type="SAM" id="MobiDB-lite"/>
    </source>
</evidence>
<feature type="transmembrane region" description="Helical" evidence="2">
    <location>
        <begin position="290"/>
        <end position="309"/>
    </location>
</feature>
<dbReference type="Proteomes" id="UP000077266">
    <property type="component" value="Unassembled WGS sequence"/>
</dbReference>
<dbReference type="STRING" id="1314781.A0A165J9E1"/>
<dbReference type="InParanoid" id="A0A165J9E1"/>
<feature type="transmembrane region" description="Helical" evidence="2">
    <location>
        <begin position="581"/>
        <end position="602"/>
    </location>
</feature>
<evidence type="ECO:0000313" key="4">
    <source>
        <dbReference type="Proteomes" id="UP000077266"/>
    </source>
</evidence>
<feature type="transmembrane region" description="Helical" evidence="2">
    <location>
        <begin position="167"/>
        <end position="186"/>
    </location>
</feature>
<dbReference type="InterPro" id="IPR010640">
    <property type="entry name" value="Low_temperature_requirement_A"/>
</dbReference>
<proteinExistence type="predicted"/>
<evidence type="ECO:0008006" key="5">
    <source>
        <dbReference type="Google" id="ProtNLM"/>
    </source>
</evidence>
<feature type="transmembrane region" description="Helical" evidence="2">
    <location>
        <begin position="138"/>
        <end position="158"/>
    </location>
</feature>
<feature type="transmembrane region" description="Helical" evidence="2">
    <location>
        <begin position="359"/>
        <end position="381"/>
    </location>
</feature>
<dbReference type="PANTHER" id="PTHR42101">
    <property type="entry name" value="CHROMOSOME 16, WHOLE GENOME SHOTGUN SEQUENCE"/>
    <property type="match status" value="1"/>
</dbReference>
<keyword evidence="4" id="KW-1185">Reference proteome</keyword>
<keyword evidence="2" id="KW-1133">Transmembrane helix</keyword>
<feature type="transmembrane region" description="Helical" evidence="2">
    <location>
        <begin position="330"/>
        <end position="353"/>
    </location>
</feature>
<dbReference type="PANTHER" id="PTHR42101:SF1">
    <property type="entry name" value="LOW TEMPERATURE REQUIREMENT A"/>
    <property type="match status" value="1"/>
</dbReference>
<feature type="compositionally biased region" description="Basic and acidic residues" evidence="1">
    <location>
        <begin position="85"/>
        <end position="104"/>
    </location>
</feature>
<organism evidence="3 4">
    <name type="scientific">Exidia glandulosa HHB12029</name>
    <dbReference type="NCBI Taxonomy" id="1314781"/>
    <lineage>
        <taxon>Eukaryota</taxon>
        <taxon>Fungi</taxon>
        <taxon>Dikarya</taxon>
        <taxon>Basidiomycota</taxon>
        <taxon>Agaricomycotina</taxon>
        <taxon>Agaricomycetes</taxon>
        <taxon>Auriculariales</taxon>
        <taxon>Exidiaceae</taxon>
        <taxon>Exidia</taxon>
    </lineage>
</organism>
<dbReference type="EMBL" id="KV425971">
    <property type="protein sequence ID" value="KZV94522.1"/>
    <property type="molecule type" value="Genomic_DNA"/>
</dbReference>
<keyword evidence="2" id="KW-0812">Transmembrane</keyword>